<dbReference type="RefSeq" id="WP_089820233.1">
    <property type="nucleotide sequence ID" value="NZ_FORQ01000004.1"/>
</dbReference>
<sequence>MFYILLMLTVLLPALAGIGTFIAKIFKITDFGLTLTILCGIFCCTMLWTVFAFFFPLNIYLEILTIIIGIFFFFYLKNYLLFWRFFSKNAIPFLVISCITIFFGSYYPFILDHFGYYVPSIKWLSEVGLVKGISNLDLMLGQMSLWHVFQAGFSHFADPFLRINVLVLIIYTVYIFEKTFWVHLAFFPVLYLLVQSPSPDLPVIVFSLIILNEIFTSNKNAGFLLAFSVFVFAIKPTVLWLPLFTFLYFMFIEKISLKNLVLPTLVMFLFLFKNIWTFGFPIFPVQFLDFGLAWKPNAELLKNSAEVAVRKTFDAKYSYAEIQHFLNWEYFKKWLFLGGIKGNIHILFVLSLIGFFVFAFLKKSRLIWFLFISVLIKSVAVFIFSAQYRFFIEVFFVLFFVLFFEIFTKKLSFLIFGVLSIFVFAFLTFPLLPKSYFPSFKLGPYMSGQHSTFLVEPAYFKWTKYKSHQIGNLQFHVVDGYIYTFESPLPAITPQSLYEDMEAGIFPQLKGKTLKNGFIWRKISPEEKEKLRLILQDFE</sequence>
<evidence type="ECO:0000313" key="4">
    <source>
        <dbReference type="Proteomes" id="UP000242560"/>
    </source>
</evidence>
<keyword evidence="1" id="KW-0472">Membrane</keyword>
<protein>
    <recommendedName>
        <fullName evidence="2">DUF8201 domain-containing protein</fullName>
    </recommendedName>
</protein>
<feature type="transmembrane region" description="Helical" evidence="1">
    <location>
        <begin position="223"/>
        <end position="248"/>
    </location>
</feature>
<evidence type="ECO:0000313" key="3">
    <source>
        <dbReference type="EMBL" id="SFJ08410.1"/>
    </source>
</evidence>
<keyword evidence="1" id="KW-0812">Transmembrane</keyword>
<dbReference type="AlphaFoldDB" id="A0A1I3NHG4"/>
<reference evidence="4" key="1">
    <citation type="submission" date="2016-10" db="EMBL/GenBank/DDBJ databases">
        <authorList>
            <person name="Varghese N."/>
            <person name="Submissions S."/>
        </authorList>
    </citation>
    <scope>NUCLEOTIDE SEQUENCE [LARGE SCALE GENOMIC DNA]</scope>
    <source>
        <strain evidence="4">DSM 22251</strain>
    </source>
</reference>
<gene>
    <name evidence="3" type="ORF">SAMN05421638_2077</name>
</gene>
<dbReference type="Pfam" id="PF26626">
    <property type="entry name" value="DUF8201"/>
    <property type="match status" value="1"/>
</dbReference>
<dbReference type="InterPro" id="IPR058514">
    <property type="entry name" value="DUF8201"/>
</dbReference>
<evidence type="ECO:0000256" key="1">
    <source>
        <dbReference type="SAM" id="Phobius"/>
    </source>
</evidence>
<evidence type="ECO:0000259" key="2">
    <source>
        <dbReference type="Pfam" id="PF26626"/>
    </source>
</evidence>
<dbReference type="InterPro" id="IPR058065">
    <property type="entry name" value="LIC_10190-like"/>
</dbReference>
<feature type="transmembrane region" description="Helical" evidence="1">
    <location>
        <begin position="390"/>
        <end position="407"/>
    </location>
</feature>
<feature type="transmembrane region" description="Helical" evidence="1">
    <location>
        <begin position="33"/>
        <end position="53"/>
    </location>
</feature>
<keyword evidence="1" id="KW-1133">Transmembrane helix</keyword>
<feature type="transmembrane region" description="Helical" evidence="1">
    <location>
        <begin position="260"/>
        <end position="283"/>
    </location>
</feature>
<dbReference type="EMBL" id="FORQ01000004">
    <property type="protein sequence ID" value="SFJ08410.1"/>
    <property type="molecule type" value="Genomic_DNA"/>
</dbReference>
<organism evidence="3 4">
    <name type="scientific">Kaistella treverensis</name>
    <dbReference type="NCBI Taxonomy" id="631455"/>
    <lineage>
        <taxon>Bacteria</taxon>
        <taxon>Pseudomonadati</taxon>
        <taxon>Bacteroidota</taxon>
        <taxon>Flavobacteriia</taxon>
        <taxon>Flavobacteriales</taxon>
        <taxon>Weeksellaceae</taxon>
        <taxon>Chryseobacterium group</taxon>
        <taxon>Kaistella</taxon>
    </lineage>
</organism>
<feature type="transmembrane region" description="Helical" evidence="1">
    <location>
        <begin position="414"/>
        <end position="432"/>
    </location>
</feature>
<proteinExistence type="predicted"/>
<dbReference type="NCBIfam" id="NF047510">
    <property type="entry name" value="LIC_10190_fam"/>
    <property type="match status" value="1"/>
</dbReference>
<feature type="transmembrane region" description="Helical" evidence="1">
    <location>
        <begin position="59"/>
        <end position="78"/>
    </location>
</feature>
<feature type="domain" description="DUF8201" evidence="2">
    <location>
        <begin position="1"/>
        <end position="396"/>
    </location>
</feature>
<feature type="transmembrane region" description="Helical" evidence="1">
    <location>
        <begin position="189"/>
        <end position="211"/>
    </location>
</feature>
<dbReference type="Proteomes" id="UP000242560">
    <property type="component" value="Unassembled WGS sequence"/>
</dbReference>
<feature type="transmembrane region" description="Helical" evidence="1">
    <location>
        <begin position="334"/>
        <end position="359"/>
    </location>
</feature>
<feature type="transmembrane region" description="Helical" evidence="1">
    <location>
        <begin position="159"/>
        <end position="177"/>
    </location>
</feature>
<feature type="transmembrane region" description="Helical" evidence="1">
    <location>
        <begin position="366"/>
        <end position="384"/>
    </location>
</feature>
<accession>A0A1I3NHG4</accession>
<keyword evidence="4" id="KW-1185">Reference proteome</keyword>
<name>A0A1I3NHG4_9FLAO</name>
<feature type="transmembrane region" description="Helical" evidence="1">
    <location>
        <begin position="6"/>
        <end position="26"/>
    </location>
</feature>
<feature type="transmembrane region" description="Helical" evidence="1">
    <location>
        <begin position="90"/>
        <end position="110"/>
    </location>
</feature>